<reference evidence="2 3" key="1">
    <citation type="submission" date="2016-10" db="EMBL/GenBank/DDBJ databases">
        <authorList>
            <person name="de Groot N.N."/>
        </authorList>
    </citation>
    <scope>NUCLEOTIDE SEQUENCE [LARGE SCALE GENOMIC DNA]</scope>
    <source>
        <strain evidence="3">L7-484,KACC 16230,DSM 25025</strain>
    </source>
</reference>
<evidence type="ECO:0000313" key="3">
    <source>
        <dbReference type="Proteomes" id="UP000198793"/>
    </source>
</evidence>
<evidence type="ECO:0000313" key="2">
    <source>
        <dbReference type="EMBL" id="SDN49544.1"/>
    </source>
</evidence>
<accession>A0A1H0BV63</accession>
<dbReference type="RefSeq" id="WP_139183889.1">
    <property type="nucleotide sequence ID" value="NZ_FNIT01000001.1"/>
</dbReference>
<evidence type="ECO:0000256" key="1">
    <source>
        <dbReference type="SAM" id="Phobius"/>
    </source>
</evidence>
<protein>
    <submittedName>
        <fullName evidence="2">Uncharacterized protein</fullName>
    </submittedName>
</protein>
<keyword evidence="1" id="KW-0812">Transmembrane</keyword>
<dbReference type="AlphaFoldDB" id="A0A1H0BV63"/>
<dbReference type="Proteomes" id="UP000198793">
    <property type="component" value="Unassembled WGS sequence"/>
</dbReference>
<keyword evidence="1" id="KW-0472">Membrane</keyword>
<dbReference type="EMBL" id="FNIT01000001">
    <property type="protein sequence ID" value="SDN49544.1"/>
    <property type="molecule type" value="Genomic_DNA"/>
</dbReference>
<gene>
    <name evidence="2" type="ORF">SAMN05192530_10116</name>
</gene>
<feature type="transmembrane region" description="Helical" evidence="1">
    <location>
        <begin position="29"/>
        <end position="52"/>
    </location>
</feature>
<name>A0A1H0BV63_9HYPH</name>
<keyword evidence="3" id="KW-1185">Reference proteome</keyword>
<organism evidence="2 3">
    <name type="scientific">Aureimonas jatrophae</name>
    <dbReference type="NCBI Taxonomy" id="1166073"/>
    <lineage>
        <taxon>Bacteria</taxon>
        <taxon>Pseudomonadati</taxon>
        <taxon>Pseudomonadota</taxon>
        <taxon>Alphaproteobacteria</taxon>
        <taxon>Hyphomicrobiales</taxon>
        <taxon>Aurantimonadaceae</taxon>
        <taxon>Aureimonas</taxon>
    </lineage>
</organism>
<proteinExistence type="predicted"/>
<sequence length="162" mass="16978">MTLAVSDDDLPPAPALWRLRTENWSGADWVVGLLSVILAMGSLGFFTVSYVISVRSPGYFQEAALSAMPPKLDQTLTGSVEAGDAMPAQTVVRVRQPVPSDYQIVMVFQGEALLATRDELVRVRVGTVVPGLGEILSIEGTSTGGTVKAADATLTSAATAAK</sequence>
<dbReference type="OrthoDB" id="7906038at2"/>
<keyword evidence="1" id="KW-1133">Transmembrane helix</keyword>